<dbReference type="Proteomes" id="UP001498398">
    <property type="component" value="Unassembled WGS sequence"/>
</dbReference>
<accession>A0ABR1J0T3</accession>
<gene>
    <name evidence="2" type="ORF">VKT23_015235</name>
</gene>
<dbReference type="InterPro" id="IPR036691">
    <property type="entry name" value="Endo/exonu/phosph_ase_sf"/>
</dbReference>
<reference evidence="2 3" key="1">
    <citation type="submission" date="2024-01" db="EMBL/GenBank/DDBJ databases">
        <title>A draft genome for the cacao thread blight pathogen Marasmiellus scandens.</title>
        <authorList>
            <person name="Baruah I.K."/>
            <person name="Leung J."/>
            <person name="Bukari Y."/>
            <person name="Amoako-Attah I."/>
            <person name="Meinhardt L.W."/>
            <person name="Bailey B.A."/>
            <person name="Cohen S.P."/>
        </authorList>
    </citation>
    <scope>NUCLEOTIDE SEQUENCE [LARGE SCALE GENOMIC DNA]</scope>
    <source>
        <strain evidence="2 3">GH-19</strain>
    </source>
</reference>
<protein>
    <submittedName>
        <fullName evidence="2">Uncharacterized protein</fullName>
    </submittedName>
</protein>
<keyword evidence="3" id="KW-1185">Reference proteome</keyword>
<dbReference type="EMBL" id="JBANRG010000050">
    <property type="protein sequence ID" value="KAK7444557.1"/>
    <property type="molecule type" value="Genomic_DNA"/>
</dbReference>
<proteinExistence type="predicted"/>
<feature type="compositionally biased region" description="Low complexity" evidence="1">
    <location>
        <begin position="46"/>
        <end position="109"/>
    </location>
</feature>
<organism evidence="2 3">
    <name type="scientific">Marasmiellus scandens</name>
    <dbReference type="NCBI Taxonomy" id="2682957"/>
    <lineage>
        <taxon>Eukaryota</taxon>
        <taxon>Fungi</taxon>
        <taxon>Dikarya</taxon>
        <taxon>Basidiomycota</taxon>
        <taxon>Agaricomycotina</taxon>
        <taxon>Agaricomycetes</taxon>
        <taxon>Agaricomycetidae</taxon>
        <taxon>Agaricales</taxon>
        <taxon>Marasmiineae</taxon>
        <taxon>Omphalotaceae</taxon>
        <taxon>Marasmiellus</taxon>
    </lineage>
</organism>
<feature type="region of interest" description="Disordered" evidence="1">
    <location>
        <begin position="1"/>
        <end position="110"/>
    </location>
</feature>
<feature type="compositionally biased region" description="Polar residues" evidence="1">
    <location>
        <begin position="1"/>
        <end position="11"/>
    </location>
</feature>
<evidence type="ECO:0000313" key="2">
    <source>
        <dbReference type="EMBL" id="KAK7444557.1"/>
    </source>
</evidence>
<sequence length="179" mass="18912">MPSQDLSTWVRSSFKENEGSPVFLPPLNKISPFSIGDKNPIDQQDSLKPSSSSFSYSSTASTNAVRSPSPSSSSFSAVPSVFTVTPSSATTTPTEKSVPPSPASSTSSPICVKTEPDLVATLGADETNPSDPDMLILGFQELDLSTEALIYSTSTAREDAWCTAIFAALGEKGEMYEKV</sequence>
<evidence type="ECO:0000313" key="3">
    <source>
        <dbReference type="Proteomes" id="UP001498398"/>
    </source>
</evidence>
<comment type="caution">
    <text evidence="2">The sequence shown here is derived from an EMBL/GenBank/DDBJ whole genome shotgun (WGS) entry which is preliminary data.</text>
</comment>
<name>A0ABR1J0T3_9AGAR</name>
<evidence type="ECO:0000256" key="1">
    <source>
        <dbReference type="SAM" id="MobiDB-lite"/>
    </source>
</evidence>
<dbReference type="Gene3D" id="3.60.10.10">
    <property type="entry name" value="Endonuclease/exonuclease/phosphatase"/>
    <property type="match status" value="1"/>
</dbReference>